<dbReference type="AlphaFoldDB" id="A0A1C6WFR5"/>
<dbReference type="Pfam" id="PF06022">
    <property type="entry name" value="Cir_Bir_Yir"/>
    <property type="match status" value="2"/>
</dbReference>
<dbReference type="InterPro" id="IPR006477">
    <property type="entry name" value="Yir_bir_cir"/>
</dbReference>
<organism evidence="2">
    <name type="scientific">Plasmodium chabaudi adami</name>
    <dbReference type="NCBI Taxonomy" id="5826"/>
    <lineage>
        <taxon>Eukaryota</taxon>
        <taxon>Sar</taxon>
        <taxon>Alveolata</taxon>
        <taxon>Apicomplexa</taxon>
        <taxon>Aconoidasida</taxon>
        <taxon>Haemosporida</taxon>
        <taxon>Plasmodiidae</taxon>
        <taxon>Plasmodium</taxon>
        <taxon>Plasmodium (Vinckeia)</taxon>
    </lineage>
</organism>
<dbReference type="NCBIfam" id="TIGR01590">
    <property type="entry name" value="yir-bir-cir_Pla"/>
    <property type="match status" value="2"/>
</dbReference>
<feature type="region of interest" description="Disordered" evidence="1">
    <location>
        <begin position="490"/>
        <end position="512"/>
    </location>
</feature>
<proteinExistence type="predicted"/>
<dbReference type="Proteomes" id="UP000507536">
    <property type="component" value="Unassembled WGS sequence"/>
</dbReference>
<evidence type="ECO:0000256" key="1">
    <source>
        <dbReference type="SAM" id="MobiDB-lite"/>
    </source>
</evidence>
<accession>A0A1C6WFR5</accession>
<name>A0A1C6WFR5_PLACE</name>
<feature type="non-terminal residue" evidence="2">
    <location>
        <position position="512"/>
    </location>
</feature>
<protein>
    <submittedName>
        <fullName evidence="2">CIR protein</fullName>
    </submittedName>
</protein>
<sequence length="512" mass="59612">MENSSDNIEKVYYEIHTINNYFWEDNDGKLKVNPKWTSIHNYCYYGDTPGKYKCNDYLEMTICSVIYLLKTLKETYKLKDDKIAEYAILWLNYNLNINSNNNFTNLNEFYTKYIETNNNCYNDKTKGDDTTTYKNIIDANKDLTNMNIKEISKFSDPFSILFYLYHAYHHDYWDCNKNLGHAKKFYDQFKDLNNDSNNIENSLYNKLLSTLSNDYNNLKNIFYDINDSCEFPSLPQIKPKKNSAQISGKGSGQIMGQSSYSIEDVYKEIKKVDDCLQTGMISTGGRCSIDYVLNDYCPEKNGERQCETICDKISAGFIWLLISFENLCDSQCSDDENEKYAEYGILWLGYKLNQILNEGATTLKDFYTEHIKNNKDEIDYKDRLDNKIDSMDINIKDISNIYEAFGILCEMYNVYNENDKECTNCLQNAEDFVQQIEKLNKDPSIARNDSYSKILSTLSNDYNYLKKYYADNCSECSNIPNFPEIKTSQFSVESSTPSHVQDNSHSSLQGSE</sequence>
<reference evidence="2" key="1">
    <citation type="submission" date="2016-08" db="EMBL/GenBank/DDBJ databases">
        <authorList>
            <consortium name="Pathogen Informatics"/>
        </authorList>
    </citation>
    <scope>NUCLEOTIDE SEQUENCE</scope>
    <source>
        <strain evidence="2">DS</strain>
    </source>
</reference>
<gene>
    <name evidence="2" type="ORF">PCHDS_000510000</name>
</gene>
<dbReference type="EMBL" id="FMIN01000183">
    <property type="protein sequence ID" value="SCL86500.1"/>
    <property type="molecule type" value="Genomic_DNA"/>
</dbReference>
<evidence type="ECO:0000313" key="2">
    <source>
        <dbReference type="EMBL" id="SCL86500.1"/>
    </source>
</evidence>